<evidence type="ECO:0000256" key="11">
    <source>
        <dbReference type="SAM" id="Phobius"/>
    </source>
</evidence>
<dbReference type="InterPro" id="IPR036097">
    <property type="entry name" value="HisK_dim/P_sf"/>
</dbReference>
<keyword evidence="8 11" id="KW-1133">Transmembrane helix</keyword>
<reference evidence="14 15" key="1">
    <citation type="journal article" date="2016" name="Microbes Environ.">
        <title>Phylogenetically diverse aerobic anoxygenic phototrophic bacteria isolated from epilithic biofilms in Tama river, Japan.</title>
        <authorList>
            <person name="Hirose S."/>
            <person name="Matsuura K."/>
            <person name="Haruta S."/>
        </authorList>
    </citation>
    <scope>NUCLEOTIDE SEQUENCE [LARGE SCALE GENOMIC DNA]</scope>
    <source>
        <strain evidence="14 15">S08</strain>
    </source>
</reference>
<evidence type="ECO:0000256" key="4">
    <source>
        <dbReference type="ARBA" id="ARBA00022553"/>
    </source>
</evidence>
<organism evidence="14 15">
    <name type="scientific">Roseomonas fluvialis</name>
    <dbReference type="NCBI Taxonomy" id="1750527"/>
    <lineage>
        <taxon>Bacteria</taxon>
        <taxon>Pseudomonadati</taxon>
        <taxon>Pseudomonadota</taxon>
        <taxon>Alphaproteobacteria</taxon>
        <taxon>Acetobacterales</taxon>
        <taxon>Roseomonadaceae</taxon>
        <taxon>Roseomonas</taxon>
    </lineage>
</organism>
<evidence type="ECO:0000256" key="8">
    <source>
        <dbReference type="ARBA" id="ARBA00022989"/>
    </source>
</evidence>
<keyword evidence="7 14" id="KW-0418">Kinase</keyword>
<dbReference type="Gene3D" id="3.30.565.10">
    <property type="entry name" value="Histidine kinase-like ATPase, C-terminal domain"/>
    <property type="match status" value="1"/>
</dbReference>
<dbReference type="PANTHER" id="PTHR45436">
    <property type="entry name" value="SENSOR HISTIDINE KINASE YKOH"/>
    <property type="match status" value="1"/>
</dbReference>
<dbReference type="InterPro" id="IPR004358">
    <property type="entry name" value="Sig_transdc_His_kin-like_C"/>
</dbReference>
<dbReference type="RefSeq" id="WP_244457744.1">
    <property type="nucleotide sequence ID" value="NZ_AP025637.1"/>
</dbReference>
<dbReference type="SUPFAM" id="SSF158472">
    <property type="entry name" value="HAMP domain-like"/>
    <property type="match status" value="1"/>
</dbReference>
<evidence type="ECO:0000256" key="3">
    <source>
        <dbReference type="ARBA" id="ARBA00012438"/>
    </source>
</evidence>
<dbReference type="InterPro" id="IPR003661">
    <property type="entry name" value="HisK_dim/P_dom"/>
</dbReference>
<proteinExistence type="predicted"/>
<evidence type="ECO:0000313" key="14">
    <source>
        <dbReference type="EMBL" id="BDG70411.1"/>
    </source>
</evidence>
<dbReference type="InterPro" id="IPR003594">
    <property type="entry name" value="HATPase_dom"/>
</dbReference>
<protein>
    <recommendedName>
        <fullName evidence="3">histidine kinase</fullName>
        <ecNumber evidence="3">2.7.13.3</ecNumber>
    </recommendedName>
</protein>
<dbReference type="SMART" id="SM00304">
    <property type="entry name" value="HAMP"/>
    <property type="match status" value="1"/>
</dbReference>
<evidence type="ECO:0000256" key="1">
    <source>
        <dbReference type="ARBA" id="ARBA00000085"/>
    </source>
</evidence>
<dbReference type="SUPFAM" id="SSF47384">
    <property type="entry name" value="Homodimeric domain of signal transducing histidine kinase"/>
    <property type="match status" value="1"/>
</dbReference>
<feature type="domain" description="HAMP" evidence="13">
    <location>
        <begin position="195"/>
        <end position="248"/>
    </location>
</feature>
<dbReference type="InterPro" id="IPR036890">
    <property type="entry name" value="HATPase_C_sf"/>
</dbReference>
<keyword evidence="10 11" id="KW-0472">Membrane</keyword>
<comment type="catalytic activity">
    <reaction evidence="1">
        <text>ATP + protein L-histidine = ADP + protein N-phospho-L-histidine.</text>
        <dbReference type="EC" id="2.7.13.3"/>
    </reaction>
</comment>
<dbReference type="InterPro" id="IPR050428">
    <property type="entry name" value="TCS_sensor_his_kinase"/>
</dbReference>
<evidence type="ECO:0000313" key="15">
    <source>
        <dbReference type="Proteomes" id="UP000831327"/>
    </source>
</evidence>
<evidence type="ECO:0000256" key="6">
    <source>
        <dbReference type="ARBA" id="ARBA00022692"/>
    </source>
</evidence>
<evidence type="ECO:0000256" key="10">
    <source>
        <dbReference type="ARBA" id="ARBA00023136"/>
    </source>
</evidence>
<name>A0ABM7XY39_9PROT</name>
<dbReference type="GO" id="GO:0016301">
    <property type="term" value="F:kinase activity"/>
    <property type="evidence" value="ECO:0007669"/>
    <property type="project" value="UniProtKB-KW"/>
</dbReference>
<dbReference type="EC" id="2.7.13.3" evidence="3"/>
<dbReference type="CDD" id="cd00082">
    <property type="entry name" value="HisKA"/>
    <property type="match status" value="1"/>
</dbReference>
<keyword evidence="15" id="KW-1185">Reference proteome</keyword>
<dbReference type="PRINTS" id="PR00344">
    <property type="entry name" value="BCTRLSENSOR"/>
</dbReference>
<dbReference type="SMART" id="SM00387">
    <property type="entry name" value="HATPase_c"/>
    <property type="match status" value="1"/>
</dbReference>
<dbReference type="Gene3D" id="6.10.340.10">
    <property type="match status" value="1"/>
</dbReference>
<evidence type="ECO:0000259" key="13">
    <source>
        <dbReference type="PROSITE" id="PS50885"/>
    </source>
</evidence>
<sequence>MSPPPYPLGAPAGGWEGLLRFLRSAGFRFALLFAGIFIGAAALFALVLWYATAGSLDRQTDAAIRTDALGLIERWREAGPGAVTEAIADRLASDVEGTAIYLLLDANGVRLAGNLDRWPPDVSPEAPWSFGAVQREGSRIDARLYALLLGERHSLVVGRDVEEKQALRTLLAEGLAWAAVAASFVALVGAAVLRRAVEQRLRPATLTAQAIAAGDLSRRVPISTRIDEFDRLGESMNDMLERIDRLMDGVRGVSDSIAHDLRTPIARARAKLEEALGGQADAEALRMAMEQGIADLDHITRVFGALLRIAEAEAGARRAAFAPLDLVPLLADVAEFYGAVAESGGQAIAIDVPPRLDVVGDRDLLAQAVGNLVDNALKFTPPGGQVRITARAPARERIDIIVEDSGPGLLPPDRARAGERFFRADASRGTPGSGLGLSLVRAVAYLHGGDLVLEDATPGAALPGLRASIRLGLA</sequence>
<feature type="domain" description="Histidine kinase" evidence="12">
    <location>
        <begin position="256"/>
        <end position="474"/>
    </location>
</feature>
<dbReference type="CDD" id="cd06225">
    <property type="entry name" value="HAMP"/>
    <property type="match status" value="1"/>
</dbReference>
<feature type="transmembrane region" description="Helical" evidence="11">
    <location>
        <begin position="174"/>
        <end position="193"/>
    </location>
</feature>
<feature type="transmembrane region" description="Helical" evidence="11">
    <location>
        <begin position="29"/>
        <end position="51"/>
    </location>
</feature>
<keyword evidence="5" id="KW-0808">Transferase</keyword>
<comment type="subcellular location">
    <subcellularLocation>
        <location evidence="2">Membrane</location>
    </subcellularLocation>
</comment>
<dbReference type="PROSITE" id="PS50885">
    <property type="entry name" value="HAMP"/>
    <property type="match status" value="1"/>
</dbReference>
<dbReference type="Pfam" id="PF00672">
    <property type="entry name" value="HAMP"/>
    <property type="match status" value="1"/>
</dbReference>
<dbReference type="SMART" id="SM00388">
    <property type="entry name" value="HisKA"/>
    <property type="match status" value="1"/>
</dbReference>
<evidence type="ECO:0000259" key="12">
    <source>
        <dbReference type="PROSITE" id="PS50109"/>
    </source>
</evidence>
<dbReference type="InterPro" id="IPR003660">
    <property type="entry name" value="HAMP_dom"/>
</dbReference>
<dbReference type="PROSITE" id="PS50109">
    <property type="entry name" value="HIS_KIN"/>
    <property type="match status" value="1"/>
</dbReference>
<evidence type="ECO:0000256" key="5">
    <source>
        <dbReference type="ARBA" id="ARBA00022679"/>
    </source>
</evidence>
<keyword evidence="4" id="KW-0597">Phosphoprotein</keyword>
<keyword evidence="6 11" id="KW-0812">Transmembrane</keyword>
<dbReference type="PANTHER" id="PTHR45436:SF8">
    <property type="entry name" value="HISTIDINE KINASE"/>
    <property type="match status" value="1"/>
</dbReference>
<evidence type="ECO:0000256" key="2">
    <source>
        <dbReference type="ARBA" id="ARBA00004370"/>
    </source>
</evidence>
<evidence type="ECO:0000256" key="7">
    <source>
        <dbReference type="ARBA" id="ARBA00022777"/>
    </source>
</evidence>
<accession>A0ABM7XY39</accession>
<dbReference type="EMBL" id="AP025637">
    <property type="protein sequence ID" value="BDG70411.1"/>
    <property type="molecule type" value="Genomic_DNA"/>
</dbReference>
<evidence type="ECO:0000256" key="9">
    <source>
        <dbReference type="ARBA" id="ARBA00023012"/>
    </source>
</evidence>
<keyword evidence="9" id="KW-0902">Two-component regulatory system</keyword>
<dbReference type="Proteomes" id="UP000831327">
    <property type="component" value="Chromosome"/>
</dbReference>
<gene>
    <name evidence="14" type="ORF">Rmf_03400</name>
</gene>
<dbReference type="InterPro" id="IPR005467">
    <property type="entry name" value="His_kinase_dom"/>
</dbReference>
<dbReference type="SUPFAM" id="SSF55874">
    <property type="entry name" value="ATPase domain of HSP90 chaperone/DNA topoisomerase II/histidine kinase"/>
    <property type="match status" value="1"/>
</dbReference>
<dbReference type="Pfam" id="PF02518">
    <property type="entry name" value="HATPase_c"/>
    <property type="match status" value="1"/>
</dbReference>